<reference evidence="1 5" key="1">
    <citation type="submission" date="2023-10" db="EMBL/GenBank/DDBJ databases">
        <title>Rubellicoccus peritrichatus gen. nov., sp. nov., isolated from an algae of coral reef tank.</title>
        <authorList>
            <person name="Luo J."/>
        </authorList>
    </citation>
    <scope>NUCLEOTIDE SEQUENCE [LARGE SCALE GENOMIC DNA]</scope>
    <source>
        <strain evidence="1 5">CR14</strain>
    </source>
</reference>
<dbReference type="KEGG" id="puo:RZN69_18160"/>
<dbReference type="EMBL" id="CP136920">
    <property type="protein sequence ID" value="WOO40500.1"/>
    <property type="molecule type" value="Genomic_DNA"/>
</dbReference>
<evidence type="ECO:0000313" key="5">
    <source>
        <dbReference type="Proteomes" id="UP001304300"/>
    </source>
</evidence>
<keyword evidence="5" id="KW-1185">Reference proteome</keyword>
<evidence type="ECO:0000313" key="4">
    <source>
        <dbReference type="EMBL" id="WOO40550.1"/>
    </source>
</evidence>
<dbReference type="KEGG" id="puo:RZN69_17420"/>
<dbReference type="RefSeq" id="WP_317832634.1">
    <property type="nucleotide sequence ID" value="NZ_CP136920.1"/>
</dbReference>
<dbReference type="KEGG" id="puo:RZN69_17665"/>
<dbReference type="EMBL" id="CP136920">
    <property type="protein sequence ID" value="WOO40451.1"/>
    <property type="molecule type" value="Genomic_DNA"/>
</dbReference>
<dbReference type="KEGG" id="puo:RZN69_17910"/>
<gene>
    <name evidence="1" type="ORF">RZN69_17420</name>
    <name evidence="2" type="ORF">RZN69_17665</name>
    <name evidence="3" type="ORF">RZN69_17910</name>
    <name evidence="4" type="ORF">RZN69_18160</name>
</gene>
<evidence type="ECO:0000313" key="2">
    <source>
        <dbReference type="EMBL" id="WOO40451.1"/>
    </source>
</evidence>
<organism evidence="1 5">
    <name type="scientific">Rubellicoccus peritrichatus</name>
    <dbReference type="NCBI Taxonomy" id="3080537"/>
    <lineage>
        <taxon>Bacteria</taxon>
        <taxon>Pseudomonadati</taxon>
        <taxon>Verrucomicrobiota</taxon>
        <taxon>Opitutia</taxon>
        <taxon>Puniceicoccales</taxon>
        <taxon>Cerasicoccaceae</taxon>
        <taxon>Rubellicoccus</taxon>
    </lineage>
</organism>
<evidence type="ECO:0000313" key="3">
    <source>
        <dbReference type="EMBL" id="WOO40500.1"/>
    </source>
</evidence>
<sequence>MNAAPEQILKIESLLRECVERLESLKGENPEPGGPVVRENWRDLPMWNDAEVALYIGKPGCSATTLRRWDEKQSRATGRPCIRKRGGYWNASQVRRAYDRLAKKM</sequence>
<protein>
    <submittedName>
        <fullName evidence="1">Uncharacterized protein</fullName>
    </submittedName>
</protein>
<dbReference type="Proteomes" id="UP001304300">
    <property type="component" value="Chromosome"/>
</dbReference>
<dbReference type="AlphaFoldDB" id="A0AAQ3L9Z4"/>
<dbReference type="EMBL" id="CP136920">
    <property type="protein sequence ID" value="WOO40402.1"/>
    <property type="molecule type" value="Genomic_DNA"/>
</dbReference>
<dbReference type="EMBL" id="CP136920">
    <property type="protein sequence ID" value="WOO40550.1"/>
    <property type="molecule type" value="Genomic_DNA"/>
</dbReference>
<name>A0AAQ3L9Z4_9BACT</name>
<accession>A0AAQ3L9Z4</accession>
<evidence type="ECO:0000313" key="1">
    <source>
        <dbReference type="EMBL" id="WOO40402.1"/>
    </source>
</evidence>
<proteinExistence type="predicted"/>